<dbReference type="GO" id="GO:0005524">
    <property type="term" value="F:ATP binding"/>
    <property type="evidence" value="ECO:0007669"/>
    <property type="project" value="UniProtKB-KW"/>
</dbReference>
<keyword evidence="5" id="KW-1278">Translocase</keyword>
<reference evidence="8" key="1">
    <citation type="submission" date="2021-07" db="EMBL/GenBank/DDBJ databases">
        <title>New genus and species of the family Alcaligenaceae.</title>
        <authorList>
            <person name="Hahn M.W."/>
        </authorList>
    </citation>
    <scope>NUCLEOTIDE SEQUENCE</scope>
    <source>
        <strain evidence="8">LF4-65</strain>
    </source>
</reference>
<evidence type="ECO:0000256" key="4">
    <source>
        <dbReference type="ARBA" id="ARBA00022840"/>
    </source>
</evidence>
<proteinExistence type="predicted"/>
<dbReference type="AlphaFoldDB" id="A0A953NE84"/>
<feature type="domain" description="ABC transporter" evidence="7">
    <location>
        <begin position="8"/>
        <end position="243"/>
    </location>
</feature>
<evidence type="ECO:0000313" key="8">
    <source>
        <dbReference type="EMBL" id="MBZ1352004.1"/>
    </source>
</evidence>
<keyword evidence="4 8" id="KW-0067">ATP-binding</keyword>
<gene>
    <name evidence="8" type="ORF">KZZ10_15270</name>
</gene>
<keyword evidence="2" id="KW-1003">Cell membrane</keyword>
<evidence type="ECO:0000313" key="9">
    <source>
        <dbReference type="Proteomes" id="UP000739565"/>
    </source>
</evidence>
<dbReference type="RefSeq" id="WP_259662408.1">
    <property type="nucleotide sequence ID" value="NZ_JAHXRI010000025.1"/>
</dbReference>
<dbReference type="SMART" id="SM00382">
    <property type="entry name" value="AAA"/>
    <property type="match status" value="1"/>
</dbReference>
<dbReference type="InterPro" id="IPR027417">
    <property type="entry name" value="P-loop_NTPase"/>
</dbReference>
<evidence type="ECO:0000259" key="7">
    <source>
        <dbReference type="PROSITE" id="PS50893"/>
    </source>
</evidence>
<dbReference type="PROSITE" id="PS50893">
    <property type="entry name" value="ABC_TRANSPORTER_2"/>
    <property type="match status" value="1"/>
</dbReference>
<sequence length="263" mass="28252">MTAQTGVLLRLDQAEVCIGSTRFGPFSFDVLAGERIAILGPSGAGKSSLLKVISGEYATANGNLSLGGMPVESLRPAALSRVLAVLPQSYQNTFAMPVELVIGLGRLGRVAGGDSNQIIRQSATLARAEHLLHRTTAGLSGGELARVHLARVFAQLWDVSGGLLLVDEPLTALDPGLALELFDRLSSFTRLRGHTLIAVLHDVQLALQEFDRLILIRQGQLYADCPSSVDAIPILERLFEVRFRKHHADDLLFICATATQGHS</sequence>
<evidence type="ECO:0000256" key="3">
    <source>
        <dbReference type="ARBA" id="ARBA00022741"/>
    </source>
</evidence>
<dbReference type="Gene3D" id="3.40.50.300">
    <property type="entry name" value="P-loop containing nucleotide triphosphate hydrolases"/>
    <property type="match status" value="1"/>
</dbReference>
<keyword evidence="2" id="KW-0472">Membrane</keyword>
<evidence type="ECO:0000256" key="1">
    <source>
        <dbReference type="ARBA" id="ARBA00022448"/>
    </source>
</evidence>
<accession>A0A953NE84</accession>
<protein>
    <submittedName>
        <fullName evidence="8">ATP-binding cassette domain-containing protein</fullName>
    </submittedName>
</protein>
<dbReference type="Pfam" id="PF00005">
    <property type="entry name" value="ABC_tran"/>
    <property type="match status" value="1"/>
</dbReference>
<dbReference type="PANTHER" id="PTHR42794">
    <property type="entry name" value="HEMIN IMPORT ATP-BINDING PROTEIN HMUV"/>
    <property type="match status" value="1"/>
</dbReference>
<dbReference type="InterPro" id="IPR003593">
    <property type="entry name" value="AAA+_ATPase"/>
</dbReference>
<keyword evidence="1" id="KW-0813">Transport</keyword>
<dbReference type="GO" id="GO:0016887">
    <property type="term" value="F:ATP hydrolysis activity"/>
    <property type="evidence" value="ECO:0007669"/>
    <property type="project" value="InterPro"/>
</dbReference>
<dbReference type="PANTHER" id="PTHR42794:SF1">
    <property type="entry name" value="HEMIN IMPORT ATP-BINDING PROTEIN HMUV"/>
    <property type="match status" value="1"/>
</dbReference>
<organism evidence="8 9">
    <name type="scientific">Zwartia hollandica</name>
    <dbReference type="NCBI Taxonomy" id="324606"/>
    <lineage>
        <taxon>Bacteria</taxon>
        <taxon>Pseudomonadati</taxon>
        <taxon>Pseudomonadota</taxon>
        <taxon>Betaproteobacteria</taxon>
        <taxon>Burkholderiales</taxon>
        <taxon>Alcaligenaceae</taxon>
        <taxon>Zwartia</taxon>
    </lineage>
</organism>
<keyword evidence="9" id="KW-1185">Reference proteome</keyword>
<evidence type="ECO:0000256" key="5">
    <source>
        <dbReference type="ARBA" id="ARBA00022967"/>
    </source>
</evidence>
<dbReference type="Proteomes" id="UP000739565">
    <property type="component" value="Unassembled WGS sequence"/>
</dbReference>
<evidence type="ECO:0000256" key="6">
    <source>
        <dbReference type="ARBA" id="ARBA00037066"/>
    </source>
</evidence>
<comment type="caution">
    <text evidence="8">The sequence shown here is derived from an EMBL/GenBank/DDBJ whole genome shotgun (WGS) entry which is preliminary data.</text>
</comment>
<dbReference type="InterPro" id="IPR003439">
    <property type="entry name" value="ABC_transporter-like_ATP-bd"/>
</dbReference>
<keyword evidence="3" id="KW-0547">Nucleotide-binding</keyword>
<comment type="function">
    <text evidence="6">Part of the ABC transporter complex HmuTUV involved in hemin import. Responsible for energy coupling to the transport system.</text>
</comment>
<dbReference type="EMBL" id="JAHXRI010000025">
    <property type="protein sequence ID" value="MBZ1352004.1"/>
    <property type="molecule type" value="Genomic_DNA"/>
</dbReference>
<dbReference type="SUPFAM" id="SSF52540">
    <property type="entry name" value="P-loop containing nucleoside triphosphate hydrolases"/>
    <property type="match status" value="1"/>
</dbReference>
<name>A0A953NE84_9BURK</name>
<evidence type="ECO:0000256" key="2">
    <source>
        <dbReference type="ARBA" id="ARBA00022475"/>
    </source>
</evidence>